<dbReference type="Gene3D" id="2.40.50.140">
    <property type="entry name" value="Nucleic acid-binding proteins"/>
    <property type="match status" value="1"/>
</dbReference>
<proteinExistence type="inferred from homology"/>
<feature type="binding site" evidence="10">
    <location>
        <position position="173"/>
    </location>
    <ligand>
        <name>NAD(+)</name>
        <dbReference type="ChEBI" id="CHEBI:57540"/>
    </ligand>
</feature>
<evidence type="ECO:0000256" key="11">
    <source>
        <dbReference type="SAM" id="MobiDB-lite"/>
    </source>
</evidence>
<feature type="binding site" evidence="10">
    <location>
        <begin position="34"/>
        <end position="38"/>
    </location>
    <ligand>
        <name>NAD(+)</name>
        <dbReference type="ChEBI" id="CHEBI:57540"/>
    </ligand>
</feature>
<evidence type="ECO:0000259" key="12">
    <source>
        <dbReference type="PROSITE" id="PS50172"/>
    </source>
</evidence>
<evidence type="ECO:0000256" key="8">
    <source>
        <dbReference type="ARBA" id="ARBA00023204"/>
    </source>
</evidence>
<dbReference type="InterPro" id="IPR012340">
    <property type="entry name" value="NA-bd_OB-fold"/>
</dbReference>
<evidence type="ECO:0000256" key="5">
    <source>
        <dbReference type="ARBA" id="ARBA00022833"/>
    </source>
</evidence>
<evidence type="ECO:0000256" key="3">
    <source>
        <dbReference type="ARBA" id="ARBA00022723"/>
    </source>
</evidence>
<feature type="domain" description="BRCT" evidence="12">
    <location>
        <begin position="657"/>
        <end position="725"/>
    </location>
</feature>
<dbReference type="InterPro" id="IPR013839">
    <property type="entry name" value="DNAligase_adenylation"/>
</dbReference>
<dbReference type="NCBIfam" id="NF005932">
    <property type="entry name" value="PRK07956.1"/>
    <property type="match status" value="1"/>
</dbReference>
<feature type="binding site" evidence="10">
    <location>
        <position position="113"/>
    </location>
    <ligand>
        <name>NAD(+)</name>
        <dbReference type="ChEBI" id="CHEBI:57540"/>
    </ligand>
</feature>
<evidence type="ECO:0000256" key="10">
    <source>
        <dbReference type="HAMAP-Rule" id="MF_01588"/>
    </source>
</evidence>
<evidence type="ECO:0000256" key="2">
    <source>
        <dbReference type="ARBA" id="ARBA00022705"/>
    </source>
</evidence>
<dbReference type="CDD" id="cd17748">
    <property type="entry name" value="BRCT_DNA_ligase_like"/>
    <property type="match status" value="1"/>
</dbReference>
<dbReference type="EMBL" id="CP139779">
    <property type="protein sequence ID" value="WQB72035.1"/>
    <property type="molecule type" value="Genomic_DNA"/>
</dbReference>
<keyword evidence="4 10" id="KW-0227">DNA damage</keyword>
<feature type="active site" description="N6-AMP-lysine intermediate" evidence="10">
    <location>
        <position position="115"/>
    </location>
</feature>
<feature type="binding site" evidence="10">
    <location>
        <position position="322"/>
    </location>
    <ligand>
        <name>NAD(+)</name>
        <dbReference type="ChEBI" id="CHEBI:57540"/>
    </ligand>
</feature>
<dbReference type="GO" id="GO:0003911">
    <property type="term" value="F:DNA ligase (NAD+) activity"/>
    <property type="evidence" value="ECO:0007669"/>
    <property type="project" value="UniProtKB-EC"/>
</dbReference>
<keyword evidence="7 10" id="KW-0520">NAD</keyword>
<dbReference type="InterPro" id="IPR004149">
    <property type="entry name" value="Znf_DNAligase_C4"/>
</dbReference>
<evidence type="ECO:0000256" key="4">
    <source>
        <dbReference type="ARBA" id="ARBA00022763"/>
    </source>
</evidence>
<feature type="binding site" evidence="10">
    <location>
        <position position="136"/>
    </location>
    <ligand>
        <name>NAD(+)</name>
        <dbReference type="ChEBI" id="CHEBI:57540"/>
    </ligand>
</feature>
<feature type="binding site" evidence="10">
    <location>
        <position position="441"/>
    </location>
    <ligand>
        <name>Zn(2+)</name>
        <dbReference type="ChEBI" id="CHEBI:29105"/>
    </ligand>
</feature>
<feature type="binding site" evidence="10">
    <location>
        <position position="416"/>
    </location>
    <ligand>
        <name>Zn(2+)</name>
        <dbReference type="ChEBI" id="CHEBI:29105"/>
    </ligand>
</feature>
<dbReference type="PROSITE" id="PS50172">
    <property type="entry name" value="BRCT"/>
    <property type="match status" value="1"/>
</dbReference>
<dbReference type="SUPFAM" id="SSF52113">
    <property type="entry name" value="BRCT domain"/>
    <property type="match status" value="1"/>
</dbReference>
<keyword evidence="3 10" id="KW-0479">Metal-binding</keyword>
<dbReference type="PIRSF" id="PIRSF001604">
    <property type="entry name" value="LigA"/>
    <property type="match status" value="1"/>
</dbReference>
<dbReference type="Proteomes" id="UP001324533">
    <property type="component" value="Chromosome"/>
</dbReference>
<feature type="binding site" evidence="10">
    <location>
        <position position="435"/>
    </location>
    <ligand>
        <name>Zn(2+)</name>
        <dbReference type="ChEBI" id="CHEBI:29105"/>
    </ligand>
</feature>
<evidence type="ECO:0000313" key="14">
    <source>
        <dbReference type="Proteomes" id="UP001324533"/>
    </source>
</evidence>
<keyword evidence="5 10" id="KW-0862">Zinc</keyword>
<dbReference type="PROSITE" id="PS01055">
    <property type="entry name" value="DNA_LIGASE_N1"/>
    <property type="match status" value="1"/>
</dbReference>
<sequence>MSPAAARTRAGELTDHILRARDAYYGEDAEIVDDATYDAWMHELEQLERLHPELQGQDSPTQSVGAASATLFAPVTHAERMLSLDNVFSEEEFLAWAARVERDAGRPVRYLCELKIDGLALSLRYERGRLTSAATRGDGRVGEDVTENVRRITTIPTTLSGTGHPDLVEVRGEVFFTVADFTALNAFQQEQGDRLFANPRNAASGSLRQKAEGKTERQLRAMTERLSRLRMTVHGVGAWADPPVAAQSEVYDLLKGWGLPVSSYFRVVEDAAEAAEFIRHYGEHRHDVEHEIDGIVIKVDDLALHDELGATSRAPRWAIAYKYPPEQVNTTLLDIVVSVGRTGRATPFAVMAPAQVAGSVVRQATLHNQDVVKAKGVLIGDTVVLRKAGDVIPEVLGPVVELRDGSERAFVMPVRCPECGSPLAPAKEGDIDLRCPNSRSCPAQVRGRVEHIGSRGALDIEGLGEVSAAALTQPVRPEIPPLVTEAGLFDLTAGDLFPIDVVVRDAETGLPRLLEDGTADTRSPFRRQRKKSDPPFDPGGAFDGDATHIVSRAAQELLANLERAKTKELWRFLVALSIRHVGPVAARALAQWFGSIRAIRDASRDELAAVDGVGGIIADAVTEWFEIDWHCEIVDRWEAAGAQLATPGHPGPGAAAAGGGVLDGVTVVATGTLEGYTREGAQEAILRAGGKAASSVSKKTDFVAAGPGAGSKLAKAEELGVPIIDAAQFHLLVTEGPSALSGQGPSSS</sequence>
<dbReference type="InterPro" id="IPR036420">
    <property type="entry name" value="BRCT_dom_sf"/>
</dbReference>
<dbReference type="SMART" id="SM00292">
    <property type="entry name" value="BRCT"/>
    <property type="match status" value="1"/>
</dbReference>
<comment type="catalytic activity">
    <reaction evidence="9 10">
        <text>NAD(+) + (deoxyribonucleotide)n-3'-hydroxyl + 5'-phospho-(deoxyribonucleotide)m = (deoxyribonucleotide)n+m + AMP + beta-nicotinamide D-nucleotide.</text>
        <dbReference type="EC" id="6.5.1.2"/>
    </reaction>
</comment>
<keyword evidence="10" id="KW-0464">Manganese</keyword>
<keyword evidence="8 10" id="KW-0234">DNA repair</keyword>
<feature type="binding site" evidence="10">
    <location>
        <position position="419"/>
    </location>
    <ligand>
        <name>Zn(2+)</name>
        <dbReference type="ChEBI" id="CHEBI:29105"/>
    </ligand>
</feature>
<dbReference type="Gene3D" id="3.40.50.10190">
    <property type="entry name" value="BRCT domain"/>
    <property type="match status" value="1"/>
</dbReference>
<evidence type="ECO:0000313" key="13">
    <source>
        <dbReference type="EMBL" id="WQB72035.1"/>
    </source>
</evidence>
<dbReference type="InterPro" id="IPR001679">
    <property type="entry name" value="DNA_ligase"/>
</dbReference>
<reference evidence="13 14" key="1">
    <citation type="submission" date="2023-06" db="EMBL/GenBank/DDBJ databases">
        <title>Rock-solubilizing bacteria, Microbacterium invictum, promotes re-establishment of vegetation in rocky wasteland by accelerating rock bio-weathering and reshaping soil bacterial community.</title>
        <authorList>
            <person name="Liu C."/>
        </authorList>
    </citation>
    <scope>NUCLEOTIDE SEQUENCE [LARGE SCALE GENOMIC DNA]</scope>
    <source>
        <strain evidence="13 14">X-18</strain>
    </source>
</reference>
<dbReference type="PANTHER" id="PTHR23389">
    <property type="entry name" value="CHROMOSOME TRANSMISSION FIDELITY FACTOR 18"/>
    <property type="match status" value="1"/>
</dbReference>
<evidence type="ECO:0000256" key="6">
    <source>
        <dbReference type="ARBA" id="ARBA00022842"/>
    </source>
</evidence>
<dbReference type="SUPFAM" id="SSF56091">
    <property type="entry name" value="DNA ligase/mRNA capping enzyme, catalytic domain"/>
    <property type="match status" value="1"/>
</dbReference>
<dbReference type="Pfam" id="PF12826">
    <property type="entry name" value="HHH_2"/>
    <property type="match status" value="1"/>
</dbReference>
<dbReference type="Pfam" id="PF01653">
    <property type="entry name" value="DNA_ligase_aden"/>
    <property type="match status" value="1"/>
</dbReference>
<feature type="region of interest" description="Disordered" evidence="11">
    <location>
        <begin position="514"/>
        <end position="542"/>
    </location>
</feature>
<dbReference type="CDD" id="cd00114">
    <property type="entry name" value="LIGANc"/>
    <property type="match status" value="1"/>
</dbReference>
<dbReference type="InterPro" id="IPR001357">
    <property type="entry name" value="BRCT_dom"/>
</dbReference>
<keyword evidence="14" id="KW-1185">Reference proteome</keyword>
<protein>
    <recommendedName>
        <fullName evidence="10">DNA ligase</fullName>
        <ecNumber evidence="10">6.5.1.2</ecNumber>
    </recommendedName>
    <alternativeName>
        <fullName evidence="10">Polydeoxyribonucleotide synthase [NAD(+)]</fullName>
    </alternativeName>
</protein>
<dbReference type="PANTHER" id="PTHR23389:SF9">
    <property type="entry name" value="DNA LIGASE"/>
    <property type="match status" value="1"/>
</dbReference>
<keyword evidence="6 10" id="KW-0460">Magnesium</keyword>
<dbReference type="EC" id="6.5.1.2" evidence="10"/>
<keyword evidence="2 10" id="KW-0235">DNA replication</keyword>
<dbReference type="Pfam" id="PF03119">
    <property type="entry name" value="DNA_ligase_ZBD"/>
    <property type="match status" value="1"/>
</dbReference>
<dbReference type="InterPro" id="IPR018239">
    <property type="entry name" value="DNA_ligase_AS"/>
</dbReference>
<dbReference type="InterPro" id="IPR004150">
    <property type="entry name" value="NAD_DNA_ligase_OB"/>
</dbReference>
<feature type="binding site" evidence="10">
    <location>
        <position position="298"/>
    </location>
    <ligand>
        <name>NAD(+)</name>
        <dbReference type="ChEBI" id="CHEBI:57540"/>
    </ligand>
</feature>
<accession>A0ABZ0VHQ3</accession>
<evidence type="ECO:0000256" key="9">
    <source>
        <dbReference type="ARBA" id="ARBA00034005"/>
    </source>
</evidence>
<organism evidence="13 14">
    <name type="scientific">Microbacterium invictum</name>
    <dbReference type="NCBI Taxonomy" id="515415"/>
    <lineage>
        <taxon>Bacteria</taxon>
        <taxon>Bacillati</taxon>
        <taxon>Actinomycetota</taxon>
        <taxon>Actinomycetes</taxon>
        <taxon>Micrococcales</taxon>
        <taxon>Microbacteriaceae</taxon>
        <taxon>Microbacterium</taxon>
    </lineage>
</organism>
<feature type="binding site" evidence="10">
    <location>
        <begin position="83"/>
        <end position="84"/>
    </location>
    <ligand>
        <name>NAD(+)</name>
        <dbReference type="ChEBI" id="CHEBI:57540"/>
    </ligand>
</feature>
<dbReference type="InterPro" id="IPR041663">
    <property type="entry name" value="DisA/LigA_HHH"/>
</dbReference>
<dbReference type="SMART" id="SM00532">
    <property type="entry name" value="LIGANc"/>
    <property type="match status" value="1"/>
</dbReference>
<dbReference type="InterPro" id="IPR013840">
    <property type="entry name" value="DNAligase_N"/>
</dbReference>
<keyword evidence="1 10" id="KW-0436">Ligase</keyword>
<dbReference type="NCBIfam" id="TIGR00575">
    <property type="entry name" value="dnlj"/>
    <property type="match status" value="1"/>
</dbReference>
<evidence type="ECO:0000256" key="1">
    <source>
        <dbReference type="ARBA" id="ARBA00022598"/>
    </source>
</evidence>
<comment type="similarity">
    <text evidence="10">Belongs to the NAD-dependent DNA ligase family. LigA subfamily.</text>
</comment>
<evidence type="ECO:0000256" key="7">
    <source>
        <dbReference type="ARBA" id="ARBA00023027"/>
    </source>
</evidence>
<dbReference type="Gene3D" id="1.10.150.20">
    <property type="entry name" value="5' to 3' exonuclease, C-terminal subdomain"/>
    <property type="match status" value="2"/>
</dbReference>
<dbReference type="Gene3D" id="1.10.287.610">
    <property type="entry name" value="Helix hairpin bin"/>
    <property type="match status" value="1"/>
</dbReference>
<comment type="function">
    <text evidence="10">DNA ligase that catalyzes the formation of phosphodiester linkages between 5'-phosphoryl and 3'-hydroxyl groups in double-stranded DNA using NAD as a coenzyme and as the energy source for the reaction. It is essential for DNA replication and repair of damaged DNA.</text>
</comment>
<dbReference type="Pfam" id="PF03120">
    <property type="entry name" value="OB_DNA_ligase"/>
    <property type="match status" value="1"/>
</dbReference>
<comment type="cofactor">
    <cofactor evidence="10">
        <name>Mg(2+)</name>
        <dbReference type="ChEBI" id="CHEBI:18420"/>
    </cofactor>
    <cofactor evidence="10">
        <name>Mn(2+)</name>
        <dbReference type="ChEBI" id="CHEBI:29035"/>
    </cofactor>
</comment>
<dbReference type="SUPFAM" id="SSF47781">
    <property type="entry name" value="RuvA domain 2-like"/>
    <property type="match status" value="1"/>
</dbReference>
<dbReference type="Pfam" id="PF00533">
    <property type="entry name" value="BRCT"/>
    <property type="match status" value="1"/>
</dbReference>
<dbReference type="InterPro" id="IPR010994">
    <property type="entry name" value="RuvA_2-like"/>
</dbReference>
<dbReference type="SUPFAM" id="SSF50249">
    <property type="entry name" value="Nucleic acid-binding proteins"/>
    <property type="match status" value="1"/>
</dbReference>
<name>A0ABZ0VHQ3_9MICO</name>
<dbReference type="Gene3D" id="6.20.10.30">
    <property type="match status" value="1"/>
</dbReference>
<dbReference type="Gene3D" id="3.30.470.30">
    <property type="entry name" value="DNA ligase/mRNA capping enzyme"/>
    <property type="match status" value="1"/>
</dbReference>
<dbReference type="HAMAP" id="MF_01588">
    <property type="entry name" value="DNA_ligase_A"/>
    <property type="match status" value="1"/>
</dbReference>
<gene>
    <name evidence="10 13" type="primary">ligA</name>
    <name evidence="13" type="ORF">T9R20_08635</name>
</gene>